<dbReference type="RefSeq" id="WP_310273348.1">
    <property type="nucleotide sequence ID" value="NZ_JAVDWR010000001.1"/>
</dbReference>
<protein>
    <submittedName>
        <fullName evidence="2">Neutral ceramidase superfamily lipid hydrolase</fullName>
    </submittedName>
</protein>
<keyword evidence="1" id="KW-0812">Transmembrane</keyword>
<comment type="caution">
    <text evidence="2">The sequence shown here is derived from an EMBL/GenBank/DDBJ whole genome shotgun (WGS) entry which is preliminary data.</text>
</comment>
<proteinExistence type="predicted"/>
<name>A0ABU1VTV9_9GAMM</name>
<evidence type="ECO:0000256" key="1">
    <source>
        <dbReference type="SAM" id="Phobius"/>
    </source>
</evidence>
<dbReference type="Proteomes" id="UP001257909">
    <property type="component" value="Unassembled WGS sequence"/>
</dbReference>
<organism evidence="2 3">
    <name type="scientific">Rheinheimera soli</name>
    <dbReference type="NCBI Taxonomy" id="443616"/>
    <lineage>
        <taxon>Bacteria</taxon>
        <taxon>Pseudomonadati</taxon>
        <taxon>Pseudomonadota</taxon>
        <taxon>Gammaproteobacteria</taxon>
        <taxon>Chromatiales</taxon>
        <taxon>Chromatiaceae</taxon>
        <taxon>Rheinheimera</taxon>
    </lineage>
</organism>
<evidence type="ECO:0000313" key="2">
    <source>
        <dbReference type="EMBL" id="MDR7119112.1"/>
    </source>
</evidence>
<accession>A0ABU1VTV9</accession>
<keyword evidence="2" id="KW-0378">Hydrolase</keyword>
<sequence>MNDQRFKFHRLVLVAVASLYIWALLVFEHLNGGVVSHHLLQRGDLPAISNWWGALLLPVLSWFLTGFIYKRVDESYPASIIAGFSAALLFGAVLSVLFQQGQHQMLPYMMLSLPLLALLFPLYRAEYLLGFVLVMSYCFGAVLPTIIGTLVVLMSFVLHKTLRPLLCYLWSVLTRPNTTA</sequence>
<dbReference type="GO" id="GO:0016787">
    <property type="term" value="F:hydrolase activity"/>
    <property type="evidence" value="ECO:0007669"/>
    <property type="project" value="UniProtKB-KW"/>
</dbReference>
<keyword evidence="3" id="KW-1185">Reference proteome</keyword>
<evidence type="ECO:0000313" key="3">
    <source>
        <dbReference type="Proteomes" id="UP001257909"/>
    </source>
</evidence>
<dbReference type="EMBL" id="JAVDWR010000001">
    <property type="protein sequence ID" value="MDR7119112.1"/>
    <property type="molecule type" value="Genomic_DNA"/>
</dbReference>
<keyword evidence="1" id="KW-0472">Membrane</keyword>
<reference evidence="2 3" key="1">
    <citation type="submission" date="2023-07" db="EMBL/GenBank/DDBJ databases">
        <title>Sorghum-associated microbial communities from plants grown in Nebraska, USA.</title>
        <authorList>
            <person name="Schachtman D."/>
        </authorList>
    </citation>
    <scope>NUCLEOTIDE SEQUENCE [LARGE SCALE GENOMIC DNA]</scope>
    <source>
        <strain evidence="2 3">4138</strain>
    </source>
</reference>
<feature type="transmembrane region" description="Helical" evidence="1">
    <location>
        <begin position="130"/>
        <end position="158"/>
    </location>
</feature>
<feature type="transmembrane region" description="Helical" evidence="1">
    <location>
        <begin position="12"/>
        <end position="30"/>
    </location>
</feature>
<keyword evidence="1" id="KW-1133">Transmembrane helix</keyword>
<feature type="transmembrane region" description="Helical" evidence="1">
    <location>
        <begin position="105"/>
        <end position="123"/>
    </location>
</feature>
<feature type="transmembrane region" description="Helical" evidence="1">
    <location>
        <begin position="76"/>
        <end position="99"/>
    </location>
</feature>
<gene>
    <name evidence="2" type="ORF">J2W69_000027</name>
</gene>
<feature type="transmembrane region" description="Helical" evidence="1">
    <location>
        <begin position="50"/>
        <end position="69"/>
    </location>
</feature>